<reference evidence="1" key="1">
    <citation type="submission" date="2021-06" db="EMBL/GenBank/DDBJ databases">
        <authorList>
            <person name="Kallberg Y."/>
            <person name="Tangrot J."/>
            <person name="Rosling A."/>
        </authorList>
    </citation>
    <scope>NUCLEOTIDE SEQUENCE</scope>
    <source>
        <strain evidence="1">28 12/20/2015</strain>
    </source>
</reference>
<keyword evidence="2" id="KW-1185">Reference proteome</keyword>
<gene>
    <name evidence="1" type="ORF">SPELUC_LOCUS6679</name>
</gene>
<organism evidence="1 2">
    <name type="scientific">Cetraspora pellucida</name>
    <dbReference type="NCBI Taxonomy" id="1433469"/>
    <lineage>
        <taxon>Eukaryota</taxon>
        <taxon>Fungi</taxon>
        <taxon>Fungi incertae sedis</taxon>
        <taxon>Mucoromycota</taxon>
        <taxon>Glomeromycotina</taxon>
        <taxon>Glomeromycetes</taxon>
        <taxon>Diversisporales</taxon>
        <taxon>Gigasporaceae</taxon>
        <taxon>Cetraspora</taxon>
    </lineage>
</organism>
<accession>A0ACA9MGD2</accession>
<feature type="non-terminal residue" evidence="1">
    <location>
        <position position="50"/>
    </location>
</feature>
<comment type="caution">
    <text evidence="1">The sequence shown here is derived from an EMBL/GenBank/DDBJ whole genome shotgun (WGS) entry which is preliminary data.</text>
</comment>
<dbReference type="EMBL" id="CAJVPW010008076">
    <property type="protein sequence ID" value="CAG8589233.1"/>
    <property type="molecule type" value="Genomic_DNA"/>
</dbReference>
<dbReference type="Proteomes" id="UP000789366">
    <property type="component" value="Unassembled WGS sequence"/>
</dbReference>
<evidence type="ECO:0000313" key="1">
    <source>
        <dbReference type="EMBL" id="CAG8589233.1"/>
    </source>
</evidence>
<proteinExistence type="predicted"/>
<name>A0ACA9MGD2_9GLOM</name>
<protein>
    <submittedName>
        <fullName evidence="1">16155_t:CDS:1</fullName>
    </submittedName>
</protein>
<sequence>MKKVVCIGMCLYVKARSSVGQPDVWVCTFVPHVGTLYWSELDSLPRNFEL</sequence>
<evidence type="ECO:0000313" key="2">
    <source>
        <dbReference type="Proteomes" id="UP000789366"/>
    </source>
</evidence>